<dbReference type="GO" id="GO:0031177">
    <property type="term" value="F:phosphopantetheine binding"/>
    <property type="evidence" value="ECO:0007669"/>
    <property type="project" value="InterPro"/>
</dbReference>
<evidence type="ECO:0000256" key="2">
    <source>
        <dbReference type="ARBA" id="ARBA00022450"/>
    </source>
</evidence>
<organism evidence="6 7">
    <name type="scientific">Penicillium bovifimosum</name>
    <dbReference type="NCBI Taxonomy" id="126998"/>
    <lineage>
        <taxon>Eukaryota</taxon>
        <taxon>Fungi</taxon>
        <taxon>Dikarya</taxon>
        <taxon>Ascomycota</taxon>
        <taxon>Pezizomycotina</taxon>
        <taxon>Eurotiomycetes</taxon>
        <taxon>Eurotiomycetidae</taxon>
        <taxon>Eurotiales</taxon>
        <taxon>Aspergillaceae</taxon>
        <taxon>Penicillium</taxon>
    </lineage>
</organism>
<comment type="similarity">
    <text evidence="1">Belongs to the acyl carrier protein (ACP) family.</text>
</comment>
<dbReference type="NCBIfam" id="TIGR00517">
    <property type="entry name" value="acyl_carrier"/>
    <property type="match status" value="1"/>
</dbReference>
<dbReference type="GO" id="GO:0009245">
    <property type="term" value="P:lipid A biosynthetic process"/>
    <property type="evidence" value="ECO:0007669"/>
    <property type="project" value="TreeGrafter"/>
</dbReference>
<evidence type="ECO:0000256" key="3">
    <source>
        <dbReference type="ARBA" id="ARBA00022553"/>
    </source>
</evidence>
<accession>A0A9W9L0I1</accession>
<feature type="domain" description="Carrier" evidence="5">
    <location>
        <begin position="2"/>
        <end position="77"/>
    </location>
</feature>
<reference evidence="6" key="2">
    <citation type="journal article" date="2023" name="IMA Fungus">
        <title>Comparative genomic study of the Penicillium genus elucidates a diverse pangenome and 15 lateral gene transfer events.</title>
        <authorList>
            <person name="Petersen C."/>
            <person name="Sorensen T."/>
            <person name="Nielsen M.R."/>
            <person name="Sondergaard T.E."/>
            <person name="Sorensen J.L."/>
            <person name="Fitzpatrick D.A."/>
            <person name="Frisvad J.C."/>
            <person name="Nielsen K.L."/>
        </authorList>
    </citation>
    <scope>NUCLEOTIDE SEQUENCE</scope>
    <source>
        <strain evidence="6">IBT 22155</strain>
    </source>
</reference>
<evidence type="ECO:0000256" key="1">
    <source>
        <dbReference type="ARBA" id="ARBA00010930"/>
    </source>
</evidence>
<dbReference type="PROSITE" id="PS50075">
    <property type="entry name" value="CARRIER"/>
    <property type="match status" value="1"/>
</dbReference>
<comment type="function">
    <text evidence="4">Carrier of the growing fatty acid chain in fatty acid biosynthesis.</text>
</comment>
<dbReference type="Gene3D" id="3.90.470.20">
    <property type="entry name" value="4'-phosphopantetheinyl transferase domain"/>
    <property type="match status" value="1"/>
</dbReference>
<dbReference type="Proteomes" id="UP001149079">
    <property type="component" value="Unassembled WGS sequence"/>
</dbReference>
<dbReference type="Gene3D" id="1.10.1200.10">
    <property type="entry name" value="ACP-like"/>
    <property type="match status" value="1"/>
</dbReference>
<reference evidence="6" key="1">
    <citation type="submission" date="2022-11" db="EMBL/GenBank/DDBJ databases">
        <authorList>
            <person name="Petersen C."/>
        </authorList>
    </citation>
    <scope>NUCLEOTIDE SEQUENCE</scope>
    <source>
        <strain evidence="6">IBT 22155</strain>
    </source>
</reference>
<dbReference type="GO" id="GO:0000035">
    <property type="term" value="F:acyl binding"/>
    <property type="evidence" value="ECO:0007669"/>
    <property type="project" value="TreeGrafter"/>
</dbReference>
<dbReference type="SUPFAM" id="SSF47336">
    <property type="entry name" value="ACP-like"/>
    <property type="match status" value="1"/>
</dbReference>
<dbReference type="GO" id="GO:0005829">
    <property type="term" value="C:cytosol"/>
    <property type="evidence" value="ECO:0007669"/>
    <property type="project" value="TreeGrafter"/>
</dbReference>
<dbReference type="Pfam" id="PF00550">
    <property type="entry name" value="PP-binding"/>
    <property type="match status" value="1"/>
</dbReference>
<dbReference type="SMART" id="SM00823">
    <property type="entry name" value="PKS_PP"/>
    <property type="match status" value="1"/>
</dbReference>
<dbReference type="InterPro" id="IPR037143">
    <property type="entry name" value="4-PPantetheinyl_Trfase_dom_sf"/>
</dbReference>
<evidence type="ECO:0000313" key="6">
    <source>
        <dbReference type="EMBL" id="KAJ5130146.1"/>
    </source>
</evidence>
<sequence>MPRIDQRVRSVVSEQLGIPVEQIGDDDRFVDDLGADSLDLVEIIIALEEEFNMEIPDEDAQQITTVREAVEYIQSHQRYMQIPLCLPTNLTLSNPHLPEVRNHYRAVCKMSLTDVLPFPYPLSVGTDICHVPRIQRILSNENEEHVTRFSRKIFSPTELPGFQERYQAVLRLRRTMPARAQIEENQTDDHGSGVDNDVRCDKYERELLGFSKWVAGRFAAKEAAMKALSPHRLGWHQAEVLTLPGRKKPVLVVHAPPPLKAESKENGDGGHQMLRKQVAQLSISHDGDYATATVLAVNSFGADFGTLESEIYFIDHIKQDILDHRNDKEYDVIYLSPLPESRHNFRIQVHDFVNLDFDNPSKWSSAFLTAYGHIKEPSPYGEPFLVTRILIPEQAGNSTNALEPRISYFS</sequence>
<dbReference type="GO" id="GO:0008897">
    <property type="term" value="F:holo-[acyl-carrier-protein] synthase activity"/>
    <property type="evidence" value="ECO:0007669"/>
    <property type="project" value="InterPro"/>
</dbReference>
<keyword evidence="4" id="KW-0275">Fatty acid biosynthesis</keyword>
<dbReference type="InterPro" id="IPR003231">
    <property type="entry name" value="ACP"/>
</dbReference>
<keyword evidence="4" id="KW-0443">Lipid metabolism</keyword>
<dbReference type="InterPro" id="IPR009081">
    <property type="entry name" value="PP-bd_ACP"/>
</dbReference>
<dbReference type="GO" id="GO:0000287">
    <property type="term" value="F:magnesium ion binding"/>
    <property type="evidence" value="ECO:0007669"/>
    <property type="project" value="InterPro"/>
</dbReference>
<keyword evidence="4" id="KW-0444">Lipid biosynthesis</keyword>
<evidence type="ECO:0000256" key="4">
    <source>
        <dbReference type="RuleBase" id="RU000722"/>
    </source>
</evidence>
<evidence type="ECO:0000259" key="5">
    <source>
        <dbReference type="PROSITE" id="PS50075"/>
    </source>
</evidence>
<dbReference type="PANTHER" id="PTHR20863">
    <property type="entry name" value="ACYL CARRIER PROTEIN"/>
    <property type="match status" value="1"/>
</dbReference>
<dbReference type="GeneID" id="81406099"/>
<keyword evidence="4" id="KW-0276">Fatty acid metabolism</keyword>
<gene>
    <name evidence="6" type="ORF">N7515_006185</name>
</gene>
<dbReference type="NCBIfam" id="NF002148">
    <property type="entry name" value="PRK00982.1-2"/>
    <property type="match status" value="1"/>
</dbReference>
<dbReference type="GO" id="GO:0044550">
    <property type="term" value="P:secondary metabolite biosynthetic process"/>
    <property type="evidence" value="ECO:0007669"/>
    <property type="project" value="UniProtKB-ARBA"/>
</dbReference>
<dbReference type="EMBL" id="JAPQKL010000005">
    <property type="protein sequence ID" value="KAJ5130146.1"/>
    <property type="molecule type" value="Genomic_DNA"/>
</dbReference>
<dbReference type="GO" id="GO:0016020">
    <property type="term" value="C:membrane"/>
    <property type="evidence" value="ECO:0007669"/>
    <property type="project" value="GOC"/>
</dbReference>
<dbReference type="SUPFAM" id="SSF56214">
    <property type="entry name" value="4'-phosphopantetheinyl transferase"/>
    <property type="match status" value="1"/>
</dbReference>
<evidence type="ECO:0000313" key="7">
    <source>
        <dbReference type="Proteomes" id="UP001149079"/>
    </source>
</evidence>
<dbReference type="NCBIfam" id="NF002150">
    <property type="entry name" value="PRK00982.1-4"/>
    <property type="match status" value="1"/>
</dbReference>
<dbReference type="GO" id="GO:0000036">
    <property type="term" value="F:acyl carrier activity"/>
    <property type="evidence" value="ECO:0007669"/>
    <property type="project" value="TreeGrafter"/>
</dbReference>
<keyword evidence="2 4" id="KW-0596">Phosphopantetheine</keyword>
<keyword evidence="7" id="KW-1185">Reference proteome</keyword>
<protein>
    <recommendedName>
        <fullName evidence="4">Acyl carrier protein</fullName>
    </recommendedName>
</protein>
<dbReference type="RefSeq" id="XP_056520525.1">
    <property type="nucleotide sequence ID" value="XM_056666929.1"/>
</dbReference>
<dbReference type="OrthoDB" id="4366778at2759"/>
<dbReference type="InterPro" id="IPR020806">
    <property type="entry name" value="PKS_PP-bd"/>
</dbReference>
<comment type="caution">
    <text evidence="6">The sequence shown here is derived from an EMBL/GenBank/DDBJ whole genome shotgun (WGS) entry which is preliminary data.</text>
</comment>
<dbReference type="InterPro" id="IPR036736">
    <property type="entry name" value="ACP-like_sf"/>
</dbReference>
<dbReference type="HAMAP" id="MF_01217">
    <property type="entry name" value="Acyl_carrier"/>
    <property type="match status" value="1"/>
</dbReference>
<proteinExistence type="inferred from homology"/>
<dbReference type="PANTHER" id="PTHR20863:SF76">
    <property type="entry name" value="CARRIER DOMAIN-CONTAINING PROTEIN"/>
    <property type="match status" value="1"/>
</dbReference>
<name>A0A9W9L0I1_9EURO</name>
<dbReference type="AlphaFoldDB" id="A0A9W9L0I1"/>
<keyword evidence="3" id="KW-0597">Phosphoprotein</keyword>